<dbReference type="Proteomes" id="UP000321192">
    <property type="component" value="Unassembled WGS sequence"/>
</dbReference>
<evidence type="ECO:0000256" key="2">
    <source>
        <dbReference type="ARBA" id="ARBA00022448"/>
    </source>
</evidence>
<dbReference type="GO" id="GO:0030288">
    <property type="term" value="C:outer membrane-bounded periplasmic space"/>
    <property type="evidence" value="ECO:0007669"/>
    <property type="project" value="InterPro"/>
</dbReference>
<organism evidence="5 6">
    <name type="scientific">Thauera aminoaromatica</name>
    <dbReference type="NCBI Taxonomy" id="164330"/>
    <lineage>
        <taxon>Bacteria</taxon>
        <taxon>Pseudomonadati</taxon>
        <taxon>Pseudomonadota</taxon>
        <taxon>Betaproteobacteria</taxon>
        <taxon>Rhodocyclales</taxon>
        <taxon>Zoogloeaceae</taxon>
        <taxon>Thauera</taxon>
    </lineage>
</organism>
<dbReference type="InterPro" id="IPR038404">
    <property type="entry name" value="TRAP_DctP_sf"/>
</dbReference>
<feature type="signal peptide" evidence="4">
    <location>
        <begin position="1"/>
        <end position="26"/>
    </location>
</feature>
<dbReference type="PANTHER" id="PTHR33376:SF7">
    <property type="entry name" value="C4-DICARBOXYLATE-BINDING PROTEIN DCTB"/>
    <property type="match status" value="1"/>
</dbReference>
<proteinExistence type="inferred from homology"/>
<accession>A0A5C7SME3</accession>
<name>A0A5C7SME3_THASP</name>
<dbReference type="Gene3D" id="3.40.190.170">
    <property type="entry name" value="Bacterial extracellular solute-binding protein, family 7"/>
    <property type="match status" value="1"/>
</dbReference>
<gene>
    <name evidence="5" type="ORF">E6Q80_12095</name>
</gene>
<dbReference type="GO" id="GO:0055085">
    <property type="term" value="P:transmembrane transport"/>
    <property type="evidence" value="ECO:0007669"/>
    <property type="project" value="InterPro"/>
</dbReference>
<keyword evidence="3 4" id="KW-0732">Signal</keyword>
<feature type="chain" id="PRO_5022947950" evidence="4">
    <location>
        <begin position="27"/>
        <end position="346"/>
    </location>
</feature>
<dbReference type="PANTHER" id="PTHR33376">
    <property type="match status" value="1"/>
</dbReference>
<dbReference type="InterPro" id="IPR004682">
    <property type="entry name" value="TRAP_DctP"/>
</dbReference>
<evidence type="ECO:0000256" key="1">
    <source>
        <dbReference type="ARBA" id="ARBA00009023"/>
    </source>
</evidence>
<dbReference type="NCBIfam" id="TIGR00787">
    <property type="entry name" value="dctP"/>
    <property type="match status" value="1"/>
</dbReference>
<dbReference type="InterPro" id="IPR006311">
    <property type="entry name" value="TAT_signal"/>
</dbReference>
<comment type="similarity">
    <text evidence="1">Belongs to the bacterial solute-binding protein 7 family.</text>
</comment>
<reference evidence="5 6" key="1">
    <citation type="submission" date="2018-09" db="EMBL/GenBank/DDBJ databases">
        <title>Metagenome Assembled Genomes from an Advanced Water Purification Facility.</title>
        <authorList>
            <person name="Stamps B.W."/>
            <person name="Spear J.R."/>
        </authorList>
    </citation>
    <scope>NUCLEOTIDE SEQUENCE [LARGE SCALE GENOMIC DNA]</scope>
    <source>
        <strain evidence="5">Bin_27_1</strain>
    </source>
</reference>
<dbReference type="PIRSF" id="PIRSF006470">
    <property type="entry name" value="DctB"/>
    <property type="match status" value="1"/>
</dbReference>
<dbReference type="AlphaFoldDB" id="A0A5C7SME3"/>
<dbReference type="EMBL" id="SSFD01000189">
    <property type="protein sequence ID" value="TXH84095.1"/>
    <property type="molecule type" value="Genomic_DNA"/>
</dbReference>
<evidence type="ECO:0000313" key="5">
    <source>
        <dbReference type="EMBL" id="TXH84095.1"/>
    </source>
</evidence>
<dbReference type="RefSeq" id="WP_276658873.1">
    <property type="nucleotide sequence ID" value="NZ_JAYRXT010000555.1"/>
</dbReference>
<sequence length="346" mass="37923">MSNQLATPLRRRILATGLALAAFALAGCSGEQKGTQPATTATNQKLVIKVGHAATESNTGHKGLVEFNRLLGEKTGGRISLEIYPNSQLGSERELIEAVQLGSVGMTFVSSAPLGGFKKEFFALDLPFVFKDRPTVYKVLDGEPGQYLLKSLQDINIQGLGFWENGFRQLSNSKVAVKTPDDLKGIKMRTMENEVHLAAWKELGANPAPLAFGELFTALQQGTFDAQETPINLFRDMKFFEVQKFITKTGHLYSPFVILMSKPLYDGLSEADKQAMAEAFEAAKAYQRDLAQKSDAEAEAQMTGITFTELSDAEKEAFRAKMGPVYDLVKKKAGEEIVKKVLQATN</sequence>
<dbReference type="InterPro" id="IPR018389">
    <property type="entry name" value="DctP_fam"/>
</dbReference>
<evidence type="ECO:0000313" key="6">
    <source>
        <dbReference type="Proteomes" id="UP000321192"/>
    </source>
</evidence>
<comment type="caution">
    <text evidence="5">The sequence shown here is derived from an EMBL/GenBank/DDBJ whole genome shotgun (WGS) entry which is preliminary data.</text>
</comment>
<keyword evidence="2" id="KW-0813">Transport</keyword>
<evidence type="ECO:0000256" key="4">
    <source>
        <dbReference type="SAM" id="SignalP"/>
    </source>
</evidence>
<dbReference type="Pfam" id="PF03480">
    <property type="entry name" value="DctP"/>
    <property type="match status" value="1"/>
</dbReference>
<evidence type="ECO:0000256" key="3">
    <source>
        <dbReference type="ARBA" id="ARBA00022729"/>
    </source>
</evidence>
<dbReference type="CDD" id="cd13675">
    <property type="entry name" value="PBP2_TRAP_SBP_like_5"/>
    <property type="match status" value="1"/>
</dbReference>
<dbReference type="NCBIfam" id="NF037995">
    <property type="entry name" value="TRAP_S1"/>
    <property type="match status" value="1"/>
</dbReference>
<protein>
    <submittedName>
        <fullName evidence="5">DctP family TRAP transporter solute-binding subunit</fullName>
    </submittedName>
</protein>
<dbReference type="PROSITE" id="PS51318">
    <property type="entry name" value="TAT"/>
    <property type="match status" value="1"/>
</dbReference>